<dbReference type="AlphaFoldDB" id="A0A6J3M2K5"/>
<organism evidence="3">
    <name type="scientific">Dissoconium aciculare CBS 342.82</name>
    <dbReference type="NCBI Taxonomy" id="1314786"/>
    <lineage>
        <taxon>Eukaryota</taxon>
        <taxon>Fungi</taxon>
        <taxon>Dikarya</taxon>
        <taxon>Ascomycota</taxon>
        <taxon>Pezizomycotina</taxon>
        <taxon>Dothideomycetes</taxon>
        <taxon>Dothideomycetidae</taxon>
        <taxon>Mycosphaerellales</taxon>
        <taxon>Dissoconiaceae</taxon>
        <taxon>Dissoconium</taxon>
    </lineage>
</organism>
<dbReference type="GeneID" id="54357629"/>
<dbReference type="Proteomes" id="UP000504637">
    <property type="component" value="Unplaced"/>
</dbReference>
<feature type="region of interest" description="Disordered" evidence="1">
    <location>
        <begin position="117"/>
        <end position="157"/>
    </location>
</feature>
<sequence length="157" mass="17423">MGDSHGIFPQSRSRSTAVGAWEANLMSQVACKDGKSEVWWPSVVDGHQWERARSSPGSGRSDLCSERKHRSAADSAPPAWVRASLPTARFSVLVRHLFSSKDEVPWGFTNRNLVFSSRNPSLWGSKDREREGSAPAYVSRPERRTLLHGSAHSHADQ</sequence>
<gene>
    <name evidence="3" type="ORF">K489DRAFT_233678</name>
</gene>
<reference evidence="3" key="2">
    <citation type="submission" date="2020-04" db="EMBL/GenBank/DDBJ databases">
        <authorList>
            <consortium name="NCBI Genome Project"/>
        </authorList>
    </citation>
    <scope>NUCLEOTIDE SEQUENCE</scope>
    <source>
        <strain evidence="3">CBS 342.82</strain>
    </source>
</reference>
<evidence type="ECO:0000313" key="2">
    <source>
        <dbReference type="Proteomes" id="UP000504637"/>
    </source>
</evidence>
<reference evidence="3" key="1">
    <citation type="submission" date="2020-01" db="EMBL/GenBank/DDBJ databases">
        <authorList>
            <consortium name="DOE Joint Genome Institute"/>
            <person name="Haridas S."/>
            <person name="Albert R."/>
            <person name="Binder M."/>
            <person name="Bloem J."/>
            <person name="Labutti K."/>
            <person name="Salamov A."/>
            <person name="Andreopoulos B."/>
            <person name="Baker S.E."/>
            <person name="Barry K."/>
            <person name="Bills G."/>
            <person name="Bluhm B.H."/>
            <person name="Cannon C."/>
            <person name="Castanera R."/>
            <person name="Culley D.E."/>
            <person name="Daum C."/>
            <person name="Ezra D."/>
            <person name="Gonzalez J.B."/>
            <person name="Henrissat B."/>
            <person name="Kuo A."/>
            <person name="Liang C."/>
            <person name="Lipzen A."/>
            <person name="Lutzoni F."/>
            <person name="Magnuson J."/>
            <person name="Mondo S."/>
            <person name="Nolan M."/>
            <person name="Ohm R."/>
            <person name="Pangilinan J."/>
            <person name="Park H.-J."/>
            <person name="Ramirez L."/>
            <person name="Alfaro M."/>
            <person name="Sun H."/>
            <person name="Tritt A."/>
            <person name="Yoshinaga Y."/>
            <person name="Zwiers L.-H."/>
            <person name="Turgeon B.G."/>
            <person name="Goodwin S.B."/>
            <person name="Spatafora J.W."/>
            <person name="Crous P.W."/>
            <person name="Grigoriev I.V."/>
        </authorList>
    </citation>
    <scope>NUCLEOTIDE SEQUENCE</scope>
    <source>
        <strain evidence="3">CBS 342.82</strain>
    </source>
</reference>
<reference evidence="3" key="3">
    <citation type="submission" date="2025-08" db="UniProtKB">
        <authorList>
            <consortium name="RefSeq"/>
        </authorList>
    </citation>
    <scope>IDENTIFICATION</scope>
    <source>
        <strain evidence="3">CBS 342.82</strain>
    </source>
</reference>
<dbReference type="RefSeq" id="XP_033459169.1">
    <property type="nucleotide sequence ID" value="XM_033599830.1"/>
</dbReference>
<protein>
    <submittedName>
        <fullName evidence="3">Uncharacterized protein</fullName>
    </submittedName>
</protein>
<feature type="region of interest" description="Disordered" evidence="1">
    <location>
        <begin position="50"/>
        <end position="78"/>
    </location>
</feature>
<proteinExistence type="predicted"/>
<name>A0A6J3M2K5_9PEZI</name>
<accession>A0A6J3M2K5</accession>
<evidence type="ECO:0000313" key="3">
    <source>
        <dbReference type="RefSeq" id="XP_033459169.1"/>
    </source>
</evidence>
<keyword evidence="2" id="KW-1185">Reference proteome</keyword>
<evidence type="ECO:0000256" key="1">
    <source>
        <dbReference type="SAM" id="MobiDB-lite"/>
    </source>
</evidence>